<organism evidence="1 2">
    <name type="scientific">Actinomycetospora atypica</name>
    <dbReference type="NCBI Taxonomy" id="1290095"/>
    <lineage>
        <taxon>Bacteria</taxon>
        <taxon>Bacillati</taxon>
        <taxon>Actinomycetota</taxon>
        <taxon>Actinomycetes</taxon>
        <taxon>Pseudonocardiales</taxon>
        <taxon>Pseudonocardiaceae</taxon>
        <taxon>Actinomycetospora</taxon>
    </lineage>
</organism>
<dbReference type="RefSeq" id="WP_378036528.1">
    <property type="nucleotide sequence ID" value="NZ_JBHSIV010000011.1"/>
</dbReference>
<reference evidence="2" key="1">
    <citation type="journal article" date="2019" name="Int. J. Syst. Evol. Microbiol.">
        <title>The Global Catalogue of Microorganisms (GCM) 10K type strain sequencing project: providing services to taxonomists for standard genome sequencing and annotation.</title>
        <authorList>
            <consortium name="The Broad Institute Genomics Platform"/>
            <consortium name="The Broad Institute Genome Sequencing Center for Infectious Disease"/>
            <person name="Wu L."/>
            <person name="Ma J."/>
        </authorList>
    </citation>
    <scope>NUCLEOTIDE SEQUENCE [LARGE SCALE GENOMIC DNA]</scope>
    <source>
        <strain evidence="2">CGMCC 4.7093</strain>
    </source>
</reference>
<comment type="caution">
    <text evidence="1">The sequence shown here is derived from an EMBL/GenBank/DDBJ whole genome shotgun (WGS) entry which is preliminary data.</text>
</comment>
<evidence type="ECO:0000313" key="2">
    <source>
        <dbReference type="Proteomes" id="UP001595947"/>
    </source>
</evidence>
<gene>
    <name evidence="1" type="ORF">ACFPBZ_12590</name>
</gene>
<dbReference type="EMBL" id="JBHSIV010000011">
    <property type="protein sequence ID" value="MFC5063048.1"/>
    <property type="molecule type" value="Genomic_DNA"/>
</dbReference>
<dbReference type="Proteomes" id="UP001595947">
    <property type="component" value="Unassembled WGS sequence"/>
</dbReference>
<evidence type="ECO:0000313" key="1">
    <source>
        <dbReference type="EMBL" id="MFC5063048.1"/>
    </source>
</evidence>
<proteinExistence type="predicted"/>
<name>A0ABV9YNV1_9PSEU</name>
<protein>
    <submittedName>
        <fullName evidence="1">Uncharacterized protein</fullName>
    </submittedName>
</protein>
<sequence length="97" mass="10790">MTRGGWVRPWLQLVEISVSTPIVIGYRVTRLVAGGWPPDAKERRELRRMVSEKASAFGRTGWLAVTTPPNDTARYLGTVLGPVHRGVSANRRRLSGH</sequence>
<keyword evidence="2" id="KW-1185">Reference proteome</keyword>
<accession>A0ABV9YNV1</accession>